<dbReference type="EMBL" id="CAKJVE010000004">
    <property type="protein sequence ID" value="CAG9706540.1"/>
    <property type="molecule type" value="Genomic_DNA"/>
</dbReference>
<evidence type="ECO:0000313" key="4">
    <source>
        <dbReference type="Proteomes" id="UP000789738"/>
    </source>
</evidence>
<protein>
    <submittedName>
        <fullName evidence="2">Uncharacterized protein</fullName>
    </submittedName>
</protein>
<organism evidence="2 4">
    <name type="scientific">Clostridium neonatale</name>
    <dbReference type="NCBI Taxonomy" id="137838"/>
    <lineage>
        <taxon>Bacteria</taxon>
        <taxon>Bacillati</taxon>
        <taxon>Bacillota</taxon>
        <taxon>Clostridia</taxon>
        <taxon>Eubacteriales</taxon>
        <taxon>Clostridiaceae</taxon>
        <taxon>Clostridium</taxon>
    </lineage>
</organism>
<evidence type="ECO:0000313" key="3">
    <source>
        <dbReference type="EMBL" id="CAI3544108.1"/>
    </source>
</evidence>
<gene>
    <name evidence="3" type="ORF">CNEO2_140005</name>
    <name evidence="2" type="ORF">CNEO_42510</name>
</gene>
<keyword evidence="1" id="KW-0472">Membrane</keyword>
<keyword evidence="1" id="KW-0812">Transmembrane</keyword>
<name>A0AA86JK18_9CLOT</name>
<reference evidence="2" key="1">
    <citation type="submission" date="2021-10" db="EMBL/GenBank/DDBJ databases">
        <authorList>
            <person name="Mesa V."/>
        </authorList>
    </citation>
    <scope>NUCLEOTIDE SEQUENCE</scope>
    <source>
        <strain evidence="2">CC3_PB</strain>
    </source>
</reference>
<accession>A0AA86JK18</accession>
<dbReference type="Proteomes" id="UP000789738">
    <property type="component" value="Unassembled WGS sequence"/>
</dbReference>
<proteinExistence type="predicted"/>
<dbReference type="AlphaFoldDB" id="A0AA86JK18"/>
<evidence type="ECO:0000313" key="2">
    <source>
        <dbReference type="EMBL" id="CAG9706540.1"/>
    </source>
</evidence>
<feature type="transmembrane region" description="Helical" evidence="1">
    <location>
        <begin position="20"/>
        <end position="37"/>
    </location>
</feature>
<dbReference type="EMBL" id="CAMTCP010000055">
    <property type="protein sequence ID" value="CAI3544108.1"/>
    <property type="molecule type" value="Genomic_DNA"/>
</dbReference>
<keyword evidence="1" id="KW-1133">Transmembrane helix</keyword>
<dbReference type="Proteomes" id="UP001189143">
    <property type="component" value="Unassembled WGS sequence"/>
</dbReference>
<reference evidence="3" key="2">
    <citation type="submission" date="2022-10" db="EMBL/GenBank/DDBJ databases">
        <authorList>
            <person name="Aires J."/>
            <person name="Mesa V."/>
        </authorList>
    </citation>
    <scope>NUCLEOTIDE SEQUENCE</scope>
    <source>
        <strain evidence="3">Clostridium neonatale JD116</strain>
    </source>
</reference>
<evidence type="ECO:0000256" key="1">
    <source>
        <dbReference type="SAM" id="Phobius"/>
    </source>
</evidence>
<sequence length="53" mass="6351">MLLGKLGQLILLNKYLGMHFVIKQGAFNFFARIYIIMDKFSFKLILLKFFYEN</sequence>
<comment type="caution">
    <text evidence="2">The sequence shown here is derived from an EMBL/GenBank/DDBJ whole genome shotgun (WGS) entry which is preliminary data.</text>
</comment>